<evidence type="ECO:0000313" key="6">
    <source>
        <dbReference type="EMBL" id="GBE59480.1"/>
    </source>
</evidence>
<dbReference type="InterPro" id="IPR002893">
    <property type="entry name" value="Znf_MYND"/>
</dbReference>
<dbReference type="GO" id="GO:0008270">
    <property type="term" value="F:zinc ion binding"/>
    <property type="evidence" value="ECO:0007669"/>
    <property type="project" value="UniProtKB-KW"/>
</dbReference>
<gene>
    <name evidence="6" type="ORF">BOVATA_009730</name>
</gene>
<evidence type="ECO:0000256" key="2">
    <source>
        <dbReference type="ARBA" id="ARBA00022771"/>
    </source>
</evidence>
<comment type="caution">
    <text evidence="6">The sequence shown here is derived from an EMBL/GenBank/DDBJ whole genome shotgun (WGS) entry which is preliminary data.</text>
</comment>
<reference evidence="6 7" key="1">
    <citation type="journal article" date="2017" name="BMC Genomics">
        <title>Whole-genome assembly of Babesia ovata and comparative genomics between closely related pathogens.</title>
        <authorList>
            <person name="Yamagishi J."/>
            <person name="Asada M."/>
            <person name="Hakimi H."/>
            <person name="Tanaka T.Q."/>
            <person name="Sugimoto C."/>
            <person name="Kawazu S."/>
        </authorList>
    </citation>
    <scope>NUCLEOTIDE SEQUENCE [LARGE SCALE GENOMIC DNA]</scope>
    <source>
        <strain evidence="6 7">Miyake</strain>
    </source>
</reference>
<dbReference type="Pfam" id="PF01753">
    <property type="entry name" value="zf-MYND"/>
    <property type="match status" value="1"/>
</dbReference>
<feature type="domain" description="MYND-type" evidence="5">
    <location>
        <begin position="433"/>
        <end position="485"/>
    </location>
</feature>
<organism evidence="6 7">
    <name type="scientific">Babesia ovata</name>
    <dbReference type="NCBI Taxonomy" id="189622"/>
    <lineage>
        <taxon>Eukaryota</taxon>
        <taxon>Sar</taxon>
        <taxon>Alveolata</taxon>
        <taxon>Apicomplexa</taxon>
        <taxon>Aconoidasida</taxon>
        <taxon>Piroplasmida</taxon>
        <taxon>Babesiidae</taxon>
        <taxon>Babesia</taxon>
    </lineage>
</organism>
<evidence type="ECO:0000313" key="7">
    <source>
        <dbReference type="Proteomes" id="UP000236319"/>
    </source>
</evidence>
<dbReference type="PROSITE" id="PS50865">
    <property type="entry name" value="ZF_MYND_2"/>
    <property type="match status" value="1"/>
</dbReference>
<evidence type="ECO:0000256" key="4">
    <source>
        <dbReference type="PROSITE-ProRule" id="PRU00134"/>
    </source>
</evidence>
<keyword evidence="1" id="KW-0479">Metal-binding</keyword>
<sequence length="532" mass="60961">MDNVALRRAFLSSRSLNEELVSHDDSDSSTTYDRSHDTNDDLDELKQLFFHSRLKPKFDWAGLCLERQHDFKFWANVTHTFGLLVLKNIFNSNLPFEDSNELQRMLELDEDRVCYGNCVESARSSDAVTHADNSLMDFKTRVSFILLSGLLSNRVPGSLRLIVRCHGYQYFEHRISELMNDFPKFDAAAVCFNMNALRILLPYLLEPQSVNLSNVCYRFLTSRFWRIMWLDVGVGLKQHPSTERAQLFGTFLELASTICYGTRSPALLKRLYGSCLKSLWDPIFAVLTWRLGPKLLCRVLTFVADMLMMSFQDNCLDMLDGNFLSKLIQCAKEAQSDGERYLSRYLLQTLDDRNEFYHHFARIAVDMLRALLQALANAVEGRVNECVSDLYDLSSLGIAKLIMPPHAGDRGEAHVRFDYSDTRVFPRVLPCFNTDCSRVFHLDMPQLHVDSETPEFRYCSRCGVPSYCSAACADSHWEAGHRQVCNFLRTPPTFARFIASVPDSGNVMLRTFDNECTMTPEFDDAGNVFTVF</sequence>
<name>A0A2H6K924_9APIC</name>
<dbReference type="Gene3D" id="6.10.140.2220">
    <property type="match status" value="1"/>
</dbReference>
<dbReference type="EMBL" id="BDSA01000001">
    <property type="protein sequence ID" value="GBE59480.1"/>
    <property type="molecule type" value="Genomic_DNA"/>
</dbReference>
<keyword evidence="2 4" id="KW-0863">Zinc-finger</keyword>
<proteinExistence type="predicted"/>
<keyword evidence="7" id="KW-1185">Reference proteome</keyword>
<protein>
    <submittedName>
        <fullName evidence="6">MYND finger protein</fullName>
    </submittedName>
</protein>
<dbReference type="Proteomes" id="UP000236319">
    <property type="component" value="Unassembled WGS sequence"/>
</dbReference>
<dbReference type="SUPFAM" id="SSF144232">
    <property type="entry name" value="HIT/MYND zinc finger-like"/>
    <property type="match status" value="1"/>
</dbReference>
<dbReference type="RefSeq" id="XP_028865723.1">
    <property type="nucleotide sequence ID" value="XM_029009890.1"/>
</dbReference>
<dbReference type="VEuPathDB" id="PiroplasmaDB:BOVATA_009730"/>
<keyword evidence="3" id="KW-0862">Zinc</keyword>
<dbReference type="OrthoDB" id="390933at2759"/>
<evidence type="ECO:0000256" key="3">
    <source>
        <dbReference type="ARBA" id="ARBA00022833"/>
    </source>
</evidence>
<dbReference type="AlphaFoldDB" id="A0A2H6K924"/>
<dbReference type="GeneID" id="39873250"/>
<evidence type="ECO:0000259" key="5">
    <source>
        <dbReference type="PROSITE" id="PS50865"/>
    </source>
</evidence>
<evidence type="ECO:0000256" key="1">
    <source>
        <dbReference type="ARBA" id="ARBA00022723"/>
    </source>
</evidence>
<accession>A0A2H6K924</accession>